<feature type="compositionally biased region" description="Acidic residues" evidence="1">
    <location>
        <begin position="195"/>
        <end position="215"/>
    </location>
</feature>
<comment type="caution">
    <text evidence="2">The sequence shown here is derived from an EMBL/GenBank/DDBJ whole genome shotgun (WGS) entry which is preliminary data.</text>
</comment>
<feature type="non-terminal residue" evidence="2">
    <location>
        <position position="444"/>
    </location>
</feature>
<evidence type="ECO:0000313" key="3">
    <source>
        <dbReference type="Proteomes" id="UP001163046"/>
    </source>
</evidence>
<proteinExistence type="predicted"/>
<dbReference type="AlphaFoldDB" id="A0A9W9ZN56"/>
<dbReference type="InterPro" id="IPR012337">
    <property type="entry name" value="RNaseH-like_sf"/>
</dbReference>
<dbReference type="OrthoDB" id="5987818at2759"/>
<accession>A0A9W9ZN56</accession>
<dbReference type="EMBL" id="MU825892">
    <property type="protein sequence ID" value="KAJ7384004.1"/>
    <property type="molecule type" value="Genomic_DNA"/>
</dbReference>
<name>A0A9W9ZN56_9CNID</name>
<keyword evidence="3" id="KW-1185">Reference proteome</keyword>
<gene>
    <name evidence="2" type="ORF">OS493_024697</name>
</gene>
<dbReference type="SUPFAM" id="SSF53098">
    <property type="entry name" value="Ribonuclease H-like"/>
    <property type="match status" value="1"/>
</dbReference>
<reference evidence="2" key="1">
    <citation type="submission" date="2023-01" db="EMBL/GenBank/DDBJ databases">
        <title>Genome assembly of the deep-sea coral Lophelia pertusa.</title>
        <authorList>
            <person name="Herrera S."/>
            <person name="Cordes E."/>
        </authorList>
    </citation>
    <scope>NUCLEOTIDE SEQUENCE</scope>
    <source>
        <strain evidence="2">USNM1676648</strain>
        <tissue evidence="2">Polyp</tissue>
    </source>
</reference>
<feature type="compositionally biased region" description="Basic residues" evidence="1">
    <location>
        <begin position="161"/>
        <end position="170"/>
    </location>
</feature>
<dbReference type="Proteomes" id="UP001163046">
    <property type="component" value="Unassembled WGS sequence"/>
</dbReference>
<feature type="region of interest" description="Disordered" evidence="1">
    <location>
        <begin position="191"/>
        <end position="228"/>
    </location>
</feature>
<organism evidence="2 3">
    <name type="scientific">Desmophyllum pertusum</name>
    <dbReference type="NCBI Taxonomy" id="174260"/>
    <lineage>
        <taxon>Eukaryota</taxon>
        <taxon>Metazoa</taxon>
        <taxon>Cnidaria</taxon>
        <taxon>Anthozoa</taxon>
        <taxon>Hexacorallia</taxon>
        <taxon>Scleractinia</taxon>
        <taxon>Caryophylliina</taxon>
        <taxon>Caryophylliidae</taxon>
        <taxon>Desmophyllum</taxon>
    </lineage>
</organism>
<sequence length="444" mass="51099">MGDFGKAIMNYHQHYTDDHSSTWCRFHKKEDENGKPYQCKHAFNCPSQLKEFKALLQKMASRPEEYITLDGRVTNNIPEGYHGIALVYRNKRIDLGSIHYKCKTNMSIPHKNIGPIWIVLLSMLLSIPMPKKAVEYVLQRQKQYEQDICKRSSPDYQRKRNECKKKKMKKHEQEKDYMKSLKAVSVTTTYNGCGDSDDSESECSDSESSDQEETDPEHCIPIPADSSDDELADEMLDQPSPLYFLYDCEATGGSVYKDHIVEIAAVLQPLPFNLQTKLPTNFQSLVNTSKRIAAPALLAHNGFVYDFPLLFAEVDRRYPLLTNKLFSHICFGDTLANLPNSHRALEDVQAMKSVFFCTELKDLLCYYEPLLHTALEQKQKFKAMVMTRERSKSLLLKMGRALSGNMARKVASEGFDFSQLQNLRERFTEKETFMQFLRAKGLSR</sequence>
<feature type="region of interest" description="Disordered" evidence="1">
    <location>
        <begin position="151"/>
        <end position="176"/>
    </location>
</feature>
<evidence type="ECO:0000313" key="2">
    <source>
        <dbReference type="EMBL" id="KAJ7384004.1"/>
    </source>
</evidence>
<feature type="compositionally biased region" description="Basic and acidic residues" evidence="1">
    <location>
        <begin position="151"/>
        <end position="160"/>
    </location>
</feature>
<protein>
    <submittedName>
        <fullName evidence="2">Uncharacterized protein</fullName>
    </submittedName>
</protein>
<evidence type="ECO:0000256" key="1">
    <source>
        <dbReference type="SAM" id="MobiDB-lite"/>
    </source>
</evidence>